<organism evidence="1 2">
    <name type="scientific">Bacillus wiedmannii</name>
    <dbReference type="NCBI Taxonomy" id="1890302"/>
    <lineage>
        <taxon>Bacteria</taxon>
        <taxon>Bacillati</taxon>
        <taxon>Bacillota</taxon>
        <taxon>Bacilli</taxon>
        <taxon>Bacillales</taxon>
        <taxon>Bacillaceae</taxon>
        <taxon>Bacillus</taxon>
        <taxon>Bacillus cereus group</taxon>
    </lineage>
</organism>
<dbReference type="Proteomes" id="UP000222503">
    <property type="component" value="Unassembled WGS sequence"/>
</dbReference>
<proteinExistence type="predicted"/>
<dbReference type="AlphaFoldDB" id="A0A2B6U9U6"/>
<gene>
    <name evidence="1" type="ORF">COI65_10760</name>
</gene>
<protein>
    <submittedName>
        <fullName evidence="1">Uncharacterized protein</fullName>
    </submittedName>
</protein>
<evidence type="ECO:0000313" key="2">
    <source>
        <dbReference type="Proteomes" id="UP000222503"/>
    </source>
</evidence>
<reference evidence="1 2" key="1">
    <citation type="submission" date="2017-09" db="EMBL/GenBank/DDBJ databases">
        <title>Large-scale bioinformatics analysis of Bacillus genomes uncovers conserved roles of natural products in bacterial physiology.</title>
        <authorList>
            <consortium name="Agbiome Team Llc"/>
            <person name="Bleich R.M."/>
            <person name="Grubbs K.J."/>
            <person name="Santa Maria K.C."/>
            <person name="Allen S.E."/>
            <person name="Farag S."/>
            <person name="Shank E.A."/>
            <person name="Bowers A."/>
        </authorList>
    </citation>
    <scope>NUCLEOTIDE SEQUENCE [LARGE SCALE GENOMIC DNA]</scope>
    <source>
        <strain evidence="1 2">AFS029838</strain>
    </source>
</reference>
<comment type="caution">
    <text evidence="1">The sequence shown here is derived from an EMBL/GenBank/DDBJ whole genome shotgun (WGS) entry which is preliminary data.</text>
</comment>
<name>A0A2B6U9U6_9BACI</name>
<sequence>MYCGFSKVAVHEIISAQLEIYQRFFRYISATQIISAIFEIYRLIDKSRHKKGNTVTHRCFLFLYTNYI</sequence>
<evidence type="ECO:0000313" key="1">
    <source>
        <dbReference type="EMBL" id="PHG62696.1"/>
    </source>
</evidence>
<accession>A0A2B6U9U6</accession>
<dbReference type="EMBL" id="NUUQ01000014">
    <property type="protein sequence ID" value="PHG62696.1"/>
    <property type="molecule type" value="Genomic_DNA"/>
</dbReference>